<dbReference type="InterPro" id="IPR025098">
    <property type="entry name" value="DUF4013"/>
</dbReference>
<reference evidence="3" key="1">
    <citation type="journal article" date="2016" name="Genome Announc.">
        <title>Draft Genome Sequences of Methanobrevibacter curvatus DSM11111, Methanobrevibacter cuticularis DSM11139, Methanobrevibacter filiformis DSM11501, and Methanobrevibacter oralis DSM7256.</title>
        <authorList>
            <person name="Poehlein A."/>
            <person name="Seedorf H."/>
        </authorList>
    </citation>
    <scope>NUCLEOTIDE SEQUENCE [LARGE SCALE GENOMIC DNA]</scope>
    <source>
        <strain evidence="3">DSM 7256 / JCM 30027 / ZR</strain>
    </source>
</reference>
<proteinExistence type="predicted"/>
<dbReference type="RefSeq" id="WP_063720449.1">
    <property type="nucleotide sequence ID" value="NZ_LT985177.1"/>
</dbReference>
<evidence type="ECO:0000313" key="3">
    <source>
        <dbReference type="Proteomes" id="UP000077428"/>
    </source>
</evidence>
<dbReference type="Pfam" id="PF13197">
    <property type="entry name" value="DUF4013"/>
    <property type="match status" value="1"/>
</dbReference>
<feature type="transmembrane region" description="Helical" evidence="1">
    <location>
        <begin position="142"/>
        <end position="160"/>
    </location>
</feature>
<keyword evidence="1" id="KW-0812">Transmembrane</keyword>
<dbReference type="Proteomes" id="UP000077428">
    <property type="component" value="Unassembled WGS sequence"/>
</dbReference>
<evidence type="ECO:0000313" key="2">
    <source>
        <dbReference type="EMBL" id="KZX11883.1"/>
    </source>
</evidence>
<feature type="transmembrane region" description="Helical" evidence="1">
    <location>
        <begin position="195"/>
        <end position="213"/>
    </location>
</feature>
<feature type="transmembrane region" description="Helical" evidence="1">
    <location>
        <begin position="167"/>
        <end position="189"/>
    </location>
</feature>
<organism evidence="2 3">
    <name type="scientific">Methanobrevibacter oralis</name>
    <dbReference type="NCBI Taxonomy" id="66851"/>
    <lineage>
        <taxon>Archaea</taxon>
        <taxon>Methanobacteriati</taxon>
        <taxon>Methanobacteriota</taxon>
        <taxon>Methanomada group</taxon>
        <taxon>Methanobacteria</taxon>
        <taxon>Methanobacteriales</taxon>
        <taxon>Methanobacteriaceae</taxon>
        <taxon>Methanobrevibacter</taxon>
    </lineage>
</organism>
<evidence type="ECO:0000256" key="1">
    <source>
        <dbReference type="SAM" id="Phobius"/>
    </source>
</evidence>
<dbReference type="PATRIC" id="fig|66851.6.peg.1541"/>
<keyword evidence="1" id="KW-1133">Transmembrane helix</keyword>
<dbReference type="OrthoDB" id="107590at2157"/>
<evidence type="ECO:0008006" key="4">
    <source>
        <dbReference type="Google" id="ProtNLM"/>
    </source>
</evidence>
<dbReference type="EMBL" id="LWMU01000081">
    <property type="protein sequence ID" value="KZX11883.1"/>
    <property type="molecule type" value="Genomic_DNA"/>
</dbReference>
<sequence length="232" mass="25668">MILDIYKDSFEFSAKKITTLLVMGVLSFFGFLIIPLIIVTGYNYNVIKSSIEGMINGGDVPPEIEGFKSLFINGLKYCVVIFCYNLIPFILLAVNFQYPHIGLILLSLILIFIGGIGIFIAIPHMASNGDSLKSAFSFKELISIIKSIGVLNFIGSYIGILIINFAIILVVSLILIAIFLILGLTTYVFSTEGLLAISAFGNLVLFFVITFIVSPYMSLFYDRCCGLIYNMR</sequence>
<accession>A0A166AD86</accession>
<dbReference type="AlphaFoldDB" id="A0A166AD86"/>
<name>A0A166AD86_METOA</name>
<feature type="transmembrane region" description="Helical" evidence="1">
    <location>
        <begin position="20"/>
        <end position="44"/>
    </location>
</feature>
<dbReference type="STRING" id="66851.MBORA_14240"/>
<keyword evidence="3" id="KW-1185">Reference proteome</keyword>
<comment type="caution">
    <text evidence="2">The sequence shown here is derived from an EMBL/GenBank/DDBJ whole genome shotgun (WGS) entry which is preliminary data.</text>
</comment>
<feature type="transmembrane region" description="Helical" evidence="1">
    <location>
        <begin position="101"/>
        <end position="122"/>
    </location>
</feature>
<protein>
    <recommendedName>
        <fullName evidence="4">DUF4013 domain-containing protein</fullName>
    </recommendedName>
</protein>
<keyword evidence="1" id="KW-0472">Membrane</keyword>
<gene>
    <name evidence="2" type="ORF">MBORA_14240</name>
</gene>
<feature type="transmembrane region" description="Helical" evidence="1">
    <location>
        <begin position="74"/>
        <end position="94"/>
    </location>
</feature>